<evidence type="ECO:0000313" key="4">
    <source>
        <dbReference type="Proteomes" id="UP000503580"/>
    </source>
</evidence>
<accession>A0A6G9RNN8</accession>
<dbReference type="KEGG" id="kgn:GY169_14320"/>
<sequence>MRYTVKVIPLIALPVVWAMSFNVFSADAPASADDSTAEALKDLDRTLPELTPVTFTAADEKHKVLVFIDNQCSFCSQVVKNIKSYNDAGLTMSFLTVAPPSIRDSVIEDMGRVWCSDDRQKSLQGAMAGFLPNNDTSASCSDEVVKQSALAERLGIQLTPTMIVLDNPPKVILGSAKPDAILEKISGKAL</sequence>
<evidence type="ECO:0000256" key="1">
    <source>
        <dbReference type="SAM" id="SignalP"/>
    </source>
</evidence>
<protein>
    <submittedName>
        <fullName evidence="3">Thioredoxin fold domain-containing protein</fullName>
    </submittedName>
</protein>
<gene>
    <name evidence="3" type="ORF">GY169_14320</name>
</gene>
<dbReference type="AlphaFoldDB" id="A0A6G9RNN8"/>
<dbReference type="SUPFAM" id="SSF52833">
    <property type="entry name" value="Thioredoxin-like"/>
    <property type="match status" value="1"/>
</dbReference>
<keyword evidence="4" id="KW-1185">Reference proteome</keyword>
<dbReference type="Pfam" id="PF13098">
    <property type="entry name" value="Thioredoxin_2"/>
    <property type="match status" value="1"/>
</dbReference>
<evidence type="ECO:0000259" key="2">
    <source>
        <dbReference type="Pfam" id="PF13098"/>
    </source>
</evidence>
<dbReference type="PANTHER" id="PTHR35272">
    <property type="entry name" value="THIOL:DISULFIDE INTERCHANGE PROTEIN DSBC-RELATED"/>
    <property type="match status" value="1"/>
</dbReference>
<proteinExistence type="predicted"/>
<feature type="domain" description="Thioredoxin-like fold" evidence="2">
    <location>
        <begin position="58"/>
        <end position="173"/>
    </location>
</feature>
<dbReference type="PANTHER" id="PTHR35272:SF3">
    <property type="entry name" value="THIOL:DISULFIDE INTERCHANGE PROTEIN DSBC"/>
    <property type="match status" value="1"/>
</dbReference>
<feature type="chain" id="PRO_5026057778" evidence="1">
    <location>
        <begin position="26"/>
        <end position="190"/>
    </location>
</feature>
<dbReference type="Gene3D" id="3.40.30.10">
    <property type="entry name" value="Glutaredoxin"/>
    <property type="match status" value="1"/>
</dbReference>
<dbReference type="EMBL" id="CP050321">
    <property type="protein sequence ID" value="QIR27907.1"/>
    <property type="molecule type" value="Genomic_DNA"/>
</dbReference>
<feature type="signal peptide" evidence="1">
    <location>
        <begin position="1"/>
        <end position="25"/>
    </location>
</feature>
<dbReference type="InterPro" id="IPR012336">
    <property type="entry name" value="Thioredoxin-like_fold"/>
</dbReference>
<name>A0A6G9RNN8_9ENTR</name>
<dbReference type="InterPro" id="IPR051470">
    <property type="entry name" value="Thiol:disulfide_interchange"/>
</dbReference>
<organism evidence="3 4">
    <name type="scientific">Kluyvera genomosp. 3</name>
    <dbReference type="NCBI Taxonomy" id="2774055"/>
    <lineage>
        <taxon>Bacteria</taxon>
        <taxon>Pseudomonadati</taxon>
        <taxon>Pseudomonadota</taxon>
        <taxon>Gammaproteobacteria</taxon>
        <taxon>Enterobacterales</taxon>
        <taxon>Enterobacteriaceae</taxon>
        <taxon>Kluyvera</taxon>
    </lineage>
</organism>
<keyword evidence="1" id="KW-0732">Signal</keyword>
<dbReference type="Proteomes" id="UP000503580">
    <property type="component" value="Chromosome"/>
</dbReference>
<reference evidence="3 4" key="1">
    <citation type="submission" date="2020-02" db="EMBL/GenBank/DDBJ databases">
        <title>Whole genome PO2S7.</title>
        <authorList>
            <person name="Singha K.M."/>
        </authorList>
    </citation>
    <scope>NUCLEOTIDE SEQUENCE [LARGE SCALE GENOMIC DNA]</scope>
    <source>
        <strain evidence="3 4">PO2S7</strain>
    </source>
</reference>
<dbReference type="InterPro" id="IPR036249">
    <property type="entry name" value="Thioredoxin-like_sf"/>
</dbReference>
<evidence type="ECO:0000313" key="3">
    <source>
        <dbReference type="EMBL" id="QIR27907.1"/>
    </source>
</evidence>